<dbReference type="Proteomes" id="UP001205311">
    <property type="component" value="Unassembled WGS sequence"/>
</dbReference>
<evidence type="ECO:0000313" key="2">
    <source>
        <dbReference type="EMBL" id="MCP2259452.1"/>
    </source>
</evidence>
<keyword evidence="1" id="KW-0472">Membrane</keyword>
<organism evidence="2 3">
    <name type="scientific">Streptoalloteichus tenebrarius (strain ATCC 17920 / DSM 40477 / JCM 4838 / CBS 697.72 / NBRC 16177 / NCIMB 11028 / NRRL B-12390 / A12253. 1 / ISP 5477)</name>
    <name type="common">Streptomyces tenebrarius</name>
    <dbReference type="NCBI Taxonomy" id="1933"/>
    <lineage>
        <taxon>Bacteria</taxon>
        <taxon>Bacillati</taxon>
        <taxon>Actinomycetota</taxon>
        <taxon>Actinomycetes</taxon>
        <taxon>Pseudonocardiales</taxon>
        <taxon>Pseudonocardiaceae</taxon>
        <taxon>Streptoalloteichus</taxon>
    </lineage>
</organism>
<evidence type="ECO:0000256" key="1">
    <source>
        <dbReference type="SAM" id="Phobius"/>
    </source>
</evidence>
<dbReference type="EMBL" id="JAMTCP010000016">
    <property type="protein sequence ID" value="MCP2259452.1"/>
    <property type="molecule type" value="Genomic_DNA"/>
</dbReference>
<keyword evidence="3" id="KW-1185">Reference proteome</keyword>
<comment type="caution">
    <text evidence="2">The sequence shown here is derived from an EMBL/GenBank/DDBJ whole genome shotgun (WGS) entry which is preliminary data.</text>
</comment>
<dbReference type="RefSeq" id="WP_253670337.1">
    <property type="nucleotide sequence ID" value="NZ_JAMTCP010000016.1"/>
</dbReference>
<dbReference type="Pfam" id="PF10724">
    <property type="entry name" value="DUF2516"/>
    <property type="match status" value="1"/>
</dbReference>
<proteinExistence type="predicted"/>
<name>A0ABT1HVC3_STRSD</name>
<reference evidence="2 3" key="1">
    <citation type="submission" date="2022-06" db="EMBL/GenBank/DDBJ databases">
        <title>Genomic Encyclopedia of Archaeal and Bacterial Type Strains, Phase II (KMG-II): from individual species to whole genera.</title>
        <authorList>
            <person name="Goeker M."/>
        </authorList>
    </citation>
    <scope>NUCLEOTIDE SEQUENCE [LARGE SCALE GENOMIC DNA]</scope>
    <source>
        <strain evidence="2 3">DSM 40477</strain>
    </source>
</reference>
<feature type="transmembrane region" description="Helical" evidence="1">
    <location>
        <begin position="6"/>
        <end position="25"/>
    </location>
</feature>
<accession>A0ABT1HVC3</accession>
<gene>
    <name evidence="2" type="ORF">LX15_003153</name>
</gene>
<keyword evidence="1" id="KW-1133">Transmembrane helix</keyword>
<protein>
    <recommendedName>
        <fullName evidence="4">DUF2516 family protein</fullName>
    </recommendedName>
</protein>
<evidence type="ECO:0000313" key="3">
    <source>
        <dbReference type="Proteomes" id="UP001205311"/>
    </source>
</evidence>
<sequence>MPRLDFLILQIIDWAVLPVGIYAFVHALMQRADAFTAADKLSKPAWLGITAAGTAALLLFNLGGAGVMFWIAGLVAVLVYIVDVRPRVIEAQRGPRW</sequence>
<dbReference type="InterPro" id="IPR019662">
    <property type="entry name" value="DUF2516"/>
</dbReference>
<keyword evidence="1" id="KW-0812">Transmembrane</keyword>
<feature type="transmembrane region" description="Helical" evidence="1">
    <location>
        <begin position="45"/>
        <end position="62"/>
    </location>
</feature>
<evidence type="ECO:0008006" key="4">
    <source>
        <dbReference type="Google" id="ProtNLM"/>
    </source>
</evidence>